<evidence type="ECO:0000313" key="12">
    <source>
        <dbReference type="Proteomes" id="UP001348817"/>
    </source>
</evidence>
<feature type="transmembrane region" description="Helical" evidence="9">
    <location>
        <begin position="40"/>
        <end position="60"/>
    </location>
</feature>
<name>A0AAU9CMZ0_9BACT</name>
<dbReference type="EMBL" id="AP025314">
    <property type="protein sequence ID" value="BDD10441.1"/>
    <property type="molecule type" value="Genomic_DNA"/>
</dbReference>
<dbReference type="InterPro" id="IPR023996">
    <property type="entry name" value="TonB-dep_OMP_SusC/RagA"/>
</dbReference>
<organism evidence="11 12">
    <name type="scientific">Fulvitalea axinellae</name>
    <dbReference type="NCBI Taxonomy" id="1182444"/>
    <lineage>
        <taxon>Bacteria</taxon>
        <taxon>Pseudomonadati</taxon>
        <taxon>Bacteroidota</taxon>
        <taxon>Cytophagia</taxon>
        <taxon>Cytophagales</taxon>
        <taxon>Persicobacteraceae</taxon>
        <taxon>Fulvitalea</taxon>
    </lineage>
</organism>
<evidence type="ECO:0000256" key="5">
    <source>
        <dbReference type="ARBA" id="ARBA00022729"/>
    </source>
</evidence>
<dbReference type="KEGG" id="fax:FUAX_28730"/>
<dbReference type="PANTHER" id="PTHR30069:SF29">
    <property type="entry name" value="HEMOGLOBIN AND HEMOGLOBIN-HAPTOGLOBIN-BINDING PROTEIN 1-RELATED"/>
    <property type="match status" value="1"/>
</dbReference>
<dbReference type="Proteomes" id="UP001348817">
    <property type="component" value="Chromosome"/>
</dbReference>
<proteinExistence type="inferred from homology"/>
<feature type="domain" description="TonB-dependent receptor plug" evidence="10">
    <location>
        <begin position="157"/>
        <end position="276"/>
    </location>
</feature>
<comment type="subcellular location">
    <subcellularLocation>
        <location evidence="1 8">Cell outer membrane</location>
        <topology evidence="1 8">Multi-pass membrane protein</topology>
    </subcellularLocation>
</comment>
<evidence type="ECO:0000256" key="1">
    <source>
        <dbReference type="ARBA" id="ARBA00004571"/>
    </source>
</evidence>
<evidence type="ECO:0000256" key="9">
    <source>
        <dbReference type="SAM" id="Phobius"/>
    </source>
</evidence>
<dbReference type="PROSITE" id="PS52016">
    <property type="entry name" value="TONB_DEPENDENT_REC_3"/>
    <property type="match status" value="1"/>
</dbReference>
<keyword evidence="5" id="KW-0732">Signal</keyword>
<gene>
    <name evidence="11" type="ORF">FUAX_28730</name>
</gene>
<dbReference type="InterPro" id="IPR036942">
    <property type="entry name" value="Beta-barrel_TonB_sf"/>
</dbReference>
<dbReference type="GO" id="GO:0044718">
    <property type="term" value="P:siderophore transmembrane transport"/>
    <property type="evidence" value="ECO:0007669"/>
    <property type="project" value="TreeGrafter"/>
</dbReference>
<dbReference type="InterPro" id="IPR039426">
    <property type="entry name" value="TonB-dep_rcpt-like"/>
</dbReference>
<dbReference type="SUPFAM" id="SSF56935">
    <property type="entry name" value="Porins"/>
    <property type="match status" value="1"/>
</dbReference>
<evidence type="ECO:0000256" key="6">
    <source>
        <dbReference type="ARBA" id="ARBA00023136"/>
    </source>
</evidence>
<reference evidence="11 12" key="1">
    <citation type="submission" date="2021-12" db="EMBL/GenBank/DDBJ databases">
        <title>Genome sequencing of bacteria with rrn-lacking chromosome and rrn-plasmid.</title>
        <authorList>
            <person name="Anda M."/>
            <person name="Iwasaki W."/>
        </authorList>
    </citation>
    <scope>NUCLEOTIDE SEQUENCE [LARGE SCALE GENOMIC DNA]</scope>
    <source>
        <strain evidence="11 12">DSM 100852</strain>
    </source>
</reference>
<evidence type="ECO:0000256" key="7">
    <source>
        <dbReference type="ARBA" id="ARBA00023237"/>
    </source>
</evidence>
<evidence type="ECO:0000256" key="4">
    <source>
        <dbReference type="ARBA" id="ARBA00022692"/>
    </source>
</evidence>
<comment type="similarity">
    <text evidence="8">Belongs to the TonB-dependent receptor family.</text>
</comment>
<dbReference type="NCBIfam" id="TIGR04056">
    <property type="entry name" value="OMP_RagA_SusC"/>
    <property type="match status" value="1"/>
</dbReference>
<keyword evidence="4 8" id="KW-0812">Transmembrane</keyword>
<dbReference type="AlphaFoldDB" id="A0AAU9CMZ0"/>
<dbReference type="InterPro" id="IPR012910">
    <property type="entry name" value="Plug_dom"/>
</dbReference>
<evidence type="ECO:0000313" key="11">
    <source>
        <dbReference type="EMBL" id="BDD10441.1"/>
    </source>
</evidence>
<dbReference type="PANTHER" id="PTHR30069">
    <property type="entry name" value="TONB-DEPENDENT OUTER MEMBRANE RECEPTOR"/>
    <property type="match status" value="1"/>
</dbReference>
<keyword evidence="12" id="KW-1185">Reference proteome</keyword>
<accession>A0AAU9CMZ0</accession>
<keyword evidence="3 8" id="KW-1134">Transmembrane beta strand</keyword>
<evidence type="ECO:0000256" key="8">
    <source>
        <dbReference type="PROSITE-ProRule" id="PRU01360"/>
    </source>
</evidence>
<dbReference type="Pfam" id="PF07715">
    <property type="entry name" value="Plug"/>
    <property type="match status" value="1"/>
</dbReference>
<sequence length="1085" mass="118722">MALYFLTRALGLSVSETAGNRRPVLNKIDMDFKKYKHKAFGLRLCLSMLLVFAGTFSAWAQVAVTGRVLATQGREPIGGVQVSVYGVAGKSAQTDSLGVFSIDMDNMAGALEFKYAGFKTRLVYLSGRTDVTVLLDDELMDSDADQAVWKGPFFAPEDNPYGVTVLRSSDLAGKGHLFLSDALNGLVPGLYSSTRSGFLGFGSTMNIRGTGSMSASTRPVVVIDGVIVENRFGDYSASGGPDFDPLSIVKVGNVESVTVIKDGATSLYGAMGANGVILVRTTRAKASETMVDIESNFGVLFAPKEMPVLDANGHKNLLLEQMQGRGFDYEYLKEYHPFMVGEAEGEEHYRYSSDTDWQDWLYQRGFAQNYSASVRGGDELTNYAATAGYTSVDGFIKNTNYDRFDFGLNSEMSLLRRLTVRPKVMFSRTTSDMRDQSGSEASNPLLASLYKSPMMYPYEISEDGYPLPRFEDVGLFGVSNPKALVEVGTGSSETFRTLAGVDGNLEILSNLGMYFNVGIDLLKFSEDAFVPDVGVAPQLGGSVNNVLKHMERTYYSSYAGLGFDFAQNFGTKHRLAARAGICVKQNDFSESYVVDGNSASDVFTKVGTGSGLHRYLTPTGGLWNAMTLEASANYSYLNKYILAGNVAMEGNSRFDKDYRYGFFYSVGGAWRVSAEPFMATVRGLDELKLRASYGVSGNDDIGNTGALYFYESVPYHNVTAVVRGGVPNPNLRWEETSQYNVGVDMAFAHNFVNLSVDYYDAEITDLLGYRLLPTYYGDQALLSNGGSLKTTGFDVSVNVRAIETKRFGLGFTAILSKYKTEMLSLPSTLGDMPSGENGVADEMLIPIEGGERIARVSSPANLFYGYKTAGVYSTSEAAGADGYVNEAGIPFGAGDVRFVNLDNTDGNKVIDENDKTVIGDPNPDFMGSFTTRLRYGRLNASVMLDFSYGNDIYNHLRRNLESMDTYRNQSTAVESRWRREGNVTDMPKAVYGDSMQNNRFSDRWIEDGSFLRVRNVSLNYSVPLKNLKFVRSLDIHVTGNNLLTFTKYLGFSPDVSAGDGAVGIGADYGRFPVTRSFMAGFKLGI</sequence>
<dbReference type="Gene3D" id="2.40.170.20">
    <property type="entry name" value="TonB-dependent receptor, beta-barrel domain"/>
    <property type="match status" value="1"/>
</dbReference>
<evidence type="ECO:0000256" key="3">
    <source>
        <dbReference type="ARBA" id="ARBA00022452"/>
    </source>
</evidence>
<evidence type="ECO:0000256" key="2">
    <source>
        <dbReference type="ARBA" id="ARBA00022448"/>
    </source>
</evidence>
<keyword evidence="7 8" id="KW-0998">Cell outer membrane</keyword>
<dbReference type="InterPro" id="IPR037066">
    <property type="entry name" value="Plug_dom_sf"/>
</dbReference>
<keyword evidence="2 8" id="KW-0813">Transport</keyword>
<keyword evidence="6 8" id="KW-0472">Membrane</keyword>
<dbReference type="GO" id="GO:0015344">
    <property type="term" value="F:siderophore uptake transmembrane transporter activity"/>
    <property type="evidence" value="ECO:0007669"/>
    <property type="project" value="TreeGrafter"/>
</dbReference>
<protein>
    <submittedName>
        <fullName evidence="11">SusC/RagA family TonB-linked outer membrane protein</fullName>
    </submittedName>
</protein>
<keyword evidence="9" id="KW-1133">Transmembrane helix</keyword>
<evidence type="ECO:0000259" key="10">
    <source>
        <dbReference type="Pfam" id="PF07715"/>
    </source>
</evidence>
<dbReference type="GO" id="GO:0009279">
    <property type="term" value="C:cell outer membrane"/>
    <property type="evidence" value="ECO:0007669"/>
    <property type="project" value="UniProtKB-SubCell"/>
</dbReference>
<dbReference type="Gene3D" id="2.170.130.10">
    <property type="entry name" value="TonB-dependent receptor, plug domain"/>
    <property type="match status" value="1"/>
</dbReference>